<reference evidence="1 2" key="1">
    <citation type="submission" date="2020-04" db="EMBL/GenBank/DDBJ databases">
        <authorList>
            <person name="Liu S."/>
        </authorList>
    </citation>
    <scope>NUCLEOTIDE SEQUENCE [LARGE SCALE GENOMIC DNA]</scope>
    <source>
        <strain evidence="1 2">CGMCC 1.15091</strain>
    </source>
</reference>
<evidence type="ECO:0000313" key="1">
    <source>
        <dbReference type="EMBL" id="NKX52786.1"/>
    </source>
</evidence>
<comment type="caution">
    <text evidence="1">The sequence shown here is derived from an EMBL/GenBank/DDBJ whole genome shotgun (WGS) entry which is preliminary data.</text>
</comment>
<feature type="non-terminal residue" evidence="1">
    <location>
        <position position="31"/>
    </location>
</feature>
<sequence>AMIRLESLEELDEYCIEMLQLAKRAERTHRI</sequence>
<keyword evidence="2" id="KW-1185">Reference proteome</keyword>
<feature type="non-terminal residue" evidence="1">
    <location>
        <position position="1"/>
    </location>
</feature>
<accession>A0ABX1JUQ8</accession>
<dbReference type="Proteomes" id="UP000523795">
    <property type="component" value="Unassembled WGS sequence"/>
</dbReference>
<name>A0ABX1JUQ8_9MICC</name>
<dbReference type="EMBL" id="JAAZSR010000739">
    <property type="protein sequence ID" value="NKX52786.1"/>
    <property type="molecule type" value="Genomic_DNA"/>
</dbReference>
<gene>
    <name evidence="1" type="ORF">HER39_19855</name>
</gene>
<protein>
    <submittedName>
        <fullName evidence="1">Nuclease PIN</fullName>
    </submittedName>
</protein>
<evidence type="ECO:0000313" key="2">
    <source>
        <dbReference type="Proteomes" id="UP000523795"/>
    </source>
</evidence>
<proteinExistence type="predicted"/>
<organism evidence="1 2">
    <name type="scientific">Arthrobacter deserti</name>
    <dbReference type="NCBI Taxonomy" id="1742687"/>
    <lineage>
        <taxon>Bacteria</taxon>
        <taxon>Bacillati</taxon>
        <taxon>Actinomycetota</taxon>
        <taxon>Actinomycetes</taxon>
        <taxon>Micrococcales</taxon>
        <taxon>Micrococcaceae</taxon>
        <taxon>Arthrobacter</taxon>
    </lineage>
</organism>